<dbReference type="PANTHER" id="PTHR27002">
    <property type="entry name" value="RECEPTOR-LIKE SERINE/THREONINE-PROTEIN KINASE SD1-8"/>
    <property type="match status" value="1"/>
</dbReference>
<evidence type="ECO:0000256" key="1">
    <source>
        <dbReference type="ARBA" id="ARBA00004167"/>
    </source>
</evidence>
<dbReference type="GO" id="GO:0016020">
    <property type="term" value="C:membrane"/>
    <property type="evidence" value="ECO:0007669"/>
    <property type="project" value="UniProtKB-SubCell"/>
</dbReference>
<dbReference type="Pfam" id="PF07714">
    <property type="entry name" value="PK_Tyr_Ser-Thr"/>
    <property type="match status" value="1"/>
</dbReference>
<dbReference type="AlphaFoldDB" id="A0A438HPR1"/>
<keyword evidence="12 17" id="KW-0675">Receptor</keyword>
<name>A0A438HPR1_VITVI</name>
<feature type="transmembrane region" description="Helical" evidence="14">
    <location>
        <begin position="337"/>
        <end position="361"/>
    </location>
</feature>
<evidence type="ECO:0000256" key="4">
    <source>
        <dbReference type="ARBA" id="ARBA00022692"/>
    </source>
</evidence>
<dbReference type="Gene3D" id="1.10.510.10">
    <property type="entry name" value="Transferase(Phosphotransferase) domain 1"/>
    <property type="match status" value="1"/>
</dbReference>
<protein>
    <submittedName>
        <fullName evidence="17">Putative cysteine-rich receptor-like protein kinase 23</fullName>
    </submittedName>
</protein>
<keyword evidence="3" id="KW-0808">Transferase</keyword>
<dbReference type="GO" id="GO:0004674">
    <property type="term" value="F:protein serine/threonine kinase activity"/>
    <property type="evidence" value="ECO:0007669"/>
    <property type="project" value="UniProtKB-KW"/>
</dbReference>
<dbReference type="Gene3D" id="3.30.200.20">
    <property type="entry name" value="Phosphorylase Kinase, domain 1"/>
    <property type="match status" value="1"/>
</dbReference>
<evidence type="ECO:0000256" key="7">
    <source>
        <dbReference type="ARBA" id="ARBA00022741"/>
    </source>
</evidence>
<keyword evidence="10 14" id="KW-1133">Transmembrane helix</keyword>
<dbReference type="Proteomes" id="UP000288805">
    <property type="component" value="Unassembled WGS sequence"/>
</dbReference>
<keyword evidence="4 14" id="KW-0812">Transmembrane</keyword>
<keyword evidence="13" id="KW-0325">Glycoprotein</keyword>
<dbReference type="FunFam" id="3.30.430.20:FF:000009">
    <property type="entry name" value="Cysteine-rich receptor-like protein kinase 28"/>
    <property type="match status" value="1"/>
</dbReference>
<keyword evidence="7" id="KW-0547">Nucleotide-binding</keyword>
<dbReference type="FunFam" id="1.10.510.10:FF:001697">
    <property type="entry name" value="Uncharacterized protein"/>
    <property type="match status" value="1"/>
</dbReference>
<dbReference type="InterPro" id="IPR000719">
    <property type="entry name" value="Prot_kinase_dom"/>
</dbReference>
<evidence type="ECO:0000256" key="5">
    <source>
        <dbReference type="ARBA" id="ARBA00022729"/>
    </source>
</evidence>
<dbReference type="SUPFAM" id="SSF56112">
    <property type="entry name" value="Protein kinase-like (PK-like)"/>
    <property type="match status" value="1"/>
</dbReference>
<organism evidence="17 18">
    <name type="scientific">Vitis vinifera</name>
    <name type="common">Grape</name>
    <dbReference type="NCBI Taxonomy" id="29760"/>
    <lineage>
        <taxon>Eukaryota</taxon>
        <taxon>Viridiplantae</taxon>
        <taxon>Streptophyta</taxon>
        <taxon>Embryophyta</taxon>
        <taxon>Tracheophyta</taxon>
        <taxon>Spermatophyta</taxon>
        <taxon>Magnoliopsida</taxon>
        <taxon>eudicotyledons</taxon>
        <taxon>Gunneridae</taxon>
        <taxon>Pentapetalae</taxon>
        <taxon>rosids</taxon>
        <taxon>Vitales</taxon>
        <taxon>Vitaceae</taxon>
        <taxon>Viteae</taxon>
        <taxon>Vitis</taxon>
    </lineage>
</organism>
<keyword evidence="6" id="KW-0677">Repeat</keyword>
<evidence type="ECO:0000256" key="11">
    <source>
        <dbReference type="ARBA" id="ARBA00023136"/>
    </source>
</evidence>
<dbReference type="PROSITE" id="PS50011">
    <property type="entry name" value="PROTEIN_KINASE_DOM"/>
    <property type="match status" value="1"/>
</dbReference>
<dbReference type="InterPro" id="IPR011009">
    <property type="entry name" value="Kinase-like_dom_sf"/>
</dbReference>
<dbReference type="InterPro" id="IPR038408">
    <property type="entry name" value="GNK2_sf"/>
</dbReference>
<evidence type="ECO:0000256" key="9">
    <source>
        <dbReference type="ARBA" id="ARBA00022840"/>
    </source>
</evidence>
<dbReference type="Pfam" id="PF01657">
    <property type="entry name" value="Stress-antifung"/>
    <property type="match status" value="1"/>
</dbReference>
<dbReference type="InterPro" id="IPR001245">
    <property type="entry name" value="Ser-Thr/Tyr_kinase_cat_dom"/>
</dbReference>
<sequence length="691" mass="77210">MVARNYGIILLKDDEKISIWGVLLIGNFYACGRASLRKERIQLLHQTAKEEGLYLFVFANGQSPLYYICGTETPDGDYKTDLTSLLDSLSSKASTYTFYNDTLNQIYSLYLCRGDVNATTCQSCVKTAGQEIQEQCQYHKTAIIWYDQCMLRYSNEDFIGTMNTSPGFLMWNVNNRTDPDDKDVGALSLMYKLVSEAPDSEDMCTRDISDASCSSCLVKLSSEIDKCCQEKVGWRVLGPNCNIRYERYLFYDEVSADPPALRLLPITQTLGADPDKEQGLRFKLDGTHQIGVCWEVLVRLTARGSREDSRKNDKQISNYIRVYFVMAGGGGNNTIKIVIITVSAITGAAVVLGFFLCFSIFSGKSRGGERKSEEILLNVLDRPTGTHFMEGHMHDQDNTGETYYFNLTTILAATNNFSDSNKLGEGGFGPVYKGKLLDGREMAVKRLSTKSGQGLEEFKMKIFLSSKNKNFSLADPTKCKELDWDKRAAIVRGIARGILYLHEDSRLKIIHRDLKASNVLLDEEMNAKISDFGTARIFGSKQLDANTNRVVGTFGYMAPEYAMEGLFSVKSDTYSFGVLLLEILSGKKNSGLYSMDHSQNLLSHAWQLWNEDKGLEFIDRNLVEKCPVSEAVRWIHIALLCVQEDPNDRPPMSSVALMLGSKWVNLPQPSAPPFSVGRSFMSDLSSTSGSG</sequence>
<evidence type="ECO:0000256" key="2">
    <source>
        <dbReference type="ARBA" id="ARBA00022527"/>
    </source>
</evidence>
<dbReference type="GO" id="GO:0005524">
    <property type="term" value="F:ATP binding"/>
    <property type="evidence" value="ECO:0007669"/>
    <property type="project" value="UniProtKB-KW"/>
</dbReference>
<comment type="caution">
    <text evidence="17">The sequence shown here is derived from an EMBL/GenBank/DDBJ whole genome shotgun (WGS) entry which is preliminary data.</text>
</comment>
<dbReference type="InterPro" id="IPR002902">
    <property type="entry name" value="GNK2"/>
</dbReference>
<keyword evidence="9" id="KW-0067">ATP-binding</keyword>
<dbReference type="SMART" id="SM00220">
    <property type="entry name" value="S_TKc"/>
    <property type="match status" value="1"/>
</dbReference>
<gene>
    <name evidence="17" type="primary">CRK23</name>
    <name evidence="17" type="ORF">CK203_035507</name>
</gene>
<proteinExistence type="predicted"/>
<accession>A0A438HPR1</accession>
<evidence type="ECO:0000256" key="6">
    <source>
        <dbReference type="ARBA" id="ARBA00022737"/>
    </source>
</evidence>
<keyword evidence="8 17" id="KW-0418">Kinase</keyword>
<keyword evidence="11 14" id="KW-0472">Membrane</keyword>
<evidence type="ECO:0000256" key="3">
    <source>
        <dbReference type="ARBA" id="ARBA00022679"/>
    </source>
</evidence>
<dbReference type="PROSITE" id="PS00108">
    <property type="entry name" value="PROTEIN_KINASE_ST"/>
    <property type="match status" value="1"/>
</dbReference>
<evidence type="ECO:0000259" key="16">
    <source>
        <dbReference type="PROSITE" id="PS51473"/>
    </source>
</evidence>
<keyword evidence="5" id="KW-0732">Signal</keyword>
<feature type="domain" description="Protein kinase" evidence="15">
    <location>
        <begin position="417"/>
        <end position="664"/>
    </location>
</feature>
<evidence type="ECO:0000313" key="17">
    <source>
        <dbReference type="EMBL" id="RVW86444.1"/>
    </source>
</evidence>
<reference evidence="17 18" key="1">
    <citation type="journal article" date="2018" name="PLoS Genet.">
        <title>Population sequencing reveals clonal diversity and ancestral inbreeding in the grapevine cultivar Chardonnay.</title>
        <authorList>
            <person name="Roach M.J."/>
            <person name="Johnson D.L."/>
            <person name="Bohlmann J."/>
            <person name="van Vuuren H.J."/>
            <person name="Jones S.J."/>
            <person name="Pretorius I.S."/>
            <person name="Schmidt S.A."/>
            <person name="Borneman A.R."/>
        </authorList>
    </citation>
    <scope>NUCLEOTIDE SEQUENCE [LARGE SCALE GENOMIC DNA]</scope>
    <source>
        <strain evidence="18">cv. Chardonnay</strain>
        <tissue evidence="17">Leaf</tissue>
    </source>
</reference>
<evidence type="ECO:0000256" key="13">
    <source>
        <dbReference type="ARBA" id="ARBA00023180"/>
    </source>
</evidence>
<evidence type="ECO:0000313" key="18">
    <source>
        <dbReference type="Proteomes" id="UP000288805"/>
    </source>
</evidence>
<evidence type="ECO:0000259" key="15">
    <source>
        <dbReference type="PROSITE" id="PS50011"/>
    </source>
</evidence>
<dbReference type="PANTHER" id="PTHR27002:SF804">
    <property type="entry name" value="OS02G0710500 PROTEIN"/>
    <property type="match status" value="1"/>
</dbReference>
<dbReference type="PROSITE" id="PS51473">
    <property type="entry name" value="GNK2"/>
    <property type="match status" value="1"/>
</dbReference>
<feature type="domain" description="Gnk2-homologous" evidence="16">
    <location>
        <begin position="60"/>
        <end position="158"/>
    </location>
</feature>
<evidence type="ECO:0000256" key="14">
    <source>
        <dbReference type="SAM" id="Phobius"/>
    </source>
</evidence>
<evidence type="ECO:0000256" key="10">
    <source>
        <dbReference type="ARBA" id="ARBA00022989"/>
    </source>
</evidence>
<dbReference type="InterPro" id="IPR008271">
    <property type="entry name" value="Ser/Thr_kinase_AS"/>
</dbReference>
<dbReference type="EMBL" id="QGNW01000194">
    <property type="protein sequence ID" value="RVW86444.1"/>
    <property type="molecule type" value="Genomic_DNA"/>
</dbReference>
<evidence type="ECO:0000256" key="12">
    <source>
        <dbReference type="ARBA" id="ARBA00023170"/>
    </source>
</evidence>
<dbReference type="CDD" id="cd23509">
    <property type="entry name" value="Gnk2-like"/>
    <property type="match status" value="2"/>
</dbReference>
<comment type="subcellular location">
    <subcellularLocation>
        <location evidence="1">Membrane</location>
        <topology evidence="1">Single-pass membrane protein</topology>
    </subcellularLocation>
</comment>
<keyword evidence="2" id="KW-0723">Serine/threonine-protein kinase</keyword>
<dbReference type="Gene3D" id="3.30.430.20">
    <property type="entry name" value="Gnk2 domain, C-X8-C-X2-C motif"/>
    <property type="match status" value="2"/>
</dbReference>
<evidence type="ECO:0000256" key="8">
    <source>
        <dbReference type="ARBA" id="ARBA00022777"/>
    </source>
</evidence>